<feature type="domain" description="C3H1-type" evidence="11">
    <location>
        <begin position="417"/>
        <end position="445"/>
    </location>
</feature>
<dbReference type="GO" id="GO:0000288">
    <property type="term" value="P:nuclear-transcribed mRNA catabolic process, deadenylation-dependent decay"/>
    <property type="evidence" value="ECO:0007669"/>
    <property type="project" value="TreeGrafter"/>
</dbReference>
<evidence type="ECO:0000256" key="3">
    <source>
        <dbReference type="ARBA" id="ARBA00012483"/>
    </source>
</evidence>
<dbReference type="GO" id="GO:0010494">
    <property type="term" value="C:cytoplasmic stress granule"/>
    <property type="evidence" value="ECO:0007669"/>
    <property type="project" value="TreeGrafter"/>
</dbReference>
<feature type="region of interest" description="Disordered" evidence="9">
    <location>
        <begin position="446"/>
        <end position="487"/>
    </location>
</feature>
<dbReference type="Pfam" id="PF21206">
    <property type="entry name" value="Roquin_1_2-like_ROQ"/>
    <property type="match status" value="1"/>
</dbReference>
<evidence type="ECO:0000259" key="11">
    <source>
        <dbReference type="PROSITE" id="PS50103"/>
    </source>
</evidence>
<dbReference type="PROSITE" id="PS50089">
    <property type="entry name" value="ZF_RING_2"/>
    <property type="match status" value="1"/>
</dbReference>
<dbReference type="InterPro" id="IPR017907">
    <property type="entry name" value="Znf_RING_CS"/>
</dbReference>
<evidence type="ECO:0000313" key="13">
    <source>
        <dbReference type="Proteomes" id="UP001152747"/>
    </source>
</evidence>
<dbReference type="Gene3D" id="1.20.120.1790">
    <property type="match status" value="1"/>
</dbReference>
<keyword evidence="7 8" id="KW-0862">Zinc</keyword>
<comment type="catalytic activity">
    <reaction evidence="1">
        <text>S-ubiquitinyl-[E2 ubiquitin-conjugating enzyme]-L-cysteine + [acceptor protein]-L-lysine = [E2 ubiquitin-conjugating enzyme]-L-cysteine + N(6)-ubiquitinyl-[acceptor protein]-L-lysine.</text>
        <dbReference type="EC" id="2.3.2.27"/>
    </reaction>
</comment>
<keyword evidence="4" id="KW-0808">Transferase</keyword>
<reference evidence="12" key="1">
    <citation type="submission" date="2022-11" db="EMBL/GenBank/DDBJ databases">
        <authorList>
            <person name="Kikuchi T."/>
        </authorList>
    </citation>
    <scope>NUCLEOTIDE SEQUENCE</scope>
    <source>
        <strain evidence="12">PS1010</strain>
    </source>
</reference>
<sequence>MAPTGQGGQWQDVLCCSLCGQHFELSFPPISLICGHVICGKCADLPNSQEKPCPNDDWKPSFAVRSYPINIGLLSIIMPDENCMRYSDSKDNIQKSIDESMIEIAKFFKRAGSERGGSVYSQRLSRTLQRKVVSLLCYQWIEMDGRVKCLKACRAITERIMTEVLLMIQSNTHISSQLWSAVRARGCQFLGPAMQEDVLRLILITLENGEMIARKNLVMYVVTTLEQDYPQVSKTCVGHVVQLLYRASCFNVIKRDGVSSLMQLKEEFRTYECLRREHDSQIVQIAFESGLRIGPDQWSALLYADQAHRSHMQSIIDKLQSPNSYAQCIEELNTALSSSTSVLLPKIRQLIKDMMPLLTIFNEIPNENPTFQQLEDYLQNLLTVLRLHTEQLDKEYHNLSNNEDPRRFKATNSADFRFKTKMCTNMEKNGHCDRGQQCSFAHSKDELRENPGRRVPQNQPQQQQITPSHSNSSTSSFPPPTPLHNFNHQFGIIRRVPPTPPPQMLAYRKPSPHFYHPHNMSSPPPPIQHQQQSSQHRSTPPIQQVIVGFPSDAPPAPPIQTGNPLPPPPNGLMLMSSPTGQVMMAAPAQPPPNAMWATAAQSPTGPPNLIFPPGASPPGQHTVWIQSSQTSIFPIESYEYGGLIWGNTIRESGADAEQLLAKRNEIINRLQPSSADDEDCEDGIIGHVSYTVASSVLDDSRIDGHHPILLGLTPGQPMDLPVTFSAIQNDDNTVTMIGEVVRPRAPSLTQPPPLIAPQIISPPTGYHPDAPNVDVPIATVVTTIPPPIAPGAPPMIVDSATGLLTPIIGPIIVPTYPQDVVSNSIDKIVDVMERLNEAQENGNVSDAENEHLRMELRIAENEMANLDPYTKNNCLLRELQQVDMELQQLRIEPTRTQ</sequence>
<keyword evidence="5 8" id="KW-0479">Metal-binding</keyword>
<organism evidence="12 13">
    <name type="scientific">Caenorhabditis angaria</name>
    <dbReference type="NCBI Taxonomy" id="860376"/>
    <lineage>
        <taxon>Eukaryota</taxon>
        <taxon>Metazoa</taxon>
        <taxon>Ecdysozoa</taxon>
        <taxon>Nematoda</taxon>
        <taxon>Chromadorea</taxon>
        <taxon>Rhabditida</taxon>
        <taxon>Rhabditina</taxon>
        <taxon>Rhabditomorpha</taxon>
        <taxon>Rhabditoidea</taxon>
        <taxon>Rhabditidae</taxon>
        <taxon>Peloderinae</taxon>
        <taxon>Caenorhabditis</taxon>
    </lineage>
</organism>
<feature type="region of interest" description="Disordered" evidence="9">
    <location>
        <begin position="516"/>
        <end position="539"/>
    </location>
</feature>
<dbReference type="InterPro" id="IPR041523">
    <property type="entry name" value="ROQ_II"/>
</dbReference>
<dbReference type="InterPro" id="IPR000571">
    <property type="entry name" value="Znf_CCCH"/>
</dbReference>
<feature type="domain" description="RING-type" evidence="10">
    <location>
        <begin position="16"/>
        <end position="57"/>
    </location>
</feature>
<evidence type="ECO:0000256" key="5">
    <source>
        <dbReference type="ARBA" id="ARBA00022723"/>
    </source>
</evidence>
<dbReference type="GO" id="GO:0061630">
    <property type="term" value="F:ubiquitin protein ligase activity"/>
    <property type="evidence" value="ECO:0007669"/>
    <property type="project" value="UniProtKB-EC"/>
</dbReference>
<dbReference type="Gene3D" id="4.10.1000.10">
    <property type="entry name" value="Zinc finger, CCCH-type"/>
    <property type="match status" value="1"/>
</dbReference>
<evidence type="ECO:0000313" key="12">
    <source>
        <dbReference type="EMBL" id="CAI5445731.1"/>
    </source>
</evidence>
<feature type="compositionally biased region" description="Low complexity" evidence="9">
    <location>
        <begin position="528"/>
        <end position="539"/>
    </location>
</feature>
<dbReference type="PROSITE" id="PS50103">
    <property type="entry name" value="ZF_C3H1"/>
    <property type="match status" value="1"/>
</dbReference>
<dbReference type="GO" id="GO:0006511">
    <property type="term" value="P:ubiquitin-dependent protein catabolic process"/>
    <property type="evidence" value="ECO:0007669"/>
    <property type="project" value="TreeGrafter"/>
</dbReference>
<keyword evidence="13" id="KW-1185">Reference proteome</keyword>
<keyword evidence="6 8" id="KW-0863">Zinc-finger</keyword>
<dbReference type="GO" id="GO:0008270">
    <property type="term" value="F:zinc ion binding"/>
    <property type="evidence" value="ECO:0007669"/>
    <property type="project" value="UniProtKB-KW"/>
</dbReference>
<name>A0A9P1IKF5_9PELO</name>
<proteinExistence type="predicted"/>
<dbReference type="InterPro" id="IPR001841">
    <property type="entry name" value="Znf_RING"/>
</dbReference>
<evidence type="ECO:0000256" key="1">
    <source>
        <dbReference type="ARBA" id="ARBA00000900"/>
    </source>
</evidence>
<dbReference type="GO" id="GO:0003729">
    <property type="term" value="F:mRNA binding"/>
    <property type="evidence" value="ECO:0007669"/>
    <property type="project" value="TreeGrafter"/>
</dbReference>
<dbReference type="PANTHER" id="PTHR13139">
    <property type="entry name" value="RING FINGER AND CCCH-TYPE ZINC FINGER DOMAIN-CONTAINING PROTEIN"/>
    <property type="match status" value="1"/>
</dbReference>
<evidence type="ECO:0000259" key="10">
    <source>
        <dbReference type="PROSITE" id="PS50089"/>
    </source>
</evidence>
<dbReference type="PROSITE" id="PS00518">
    <property type="entry name" value="ZF_RING_1"/>
    <property type="match status" value="1"/>
</dbReference>
<dbReference type="GO" id="GO:0000209">
    <property type="term" value="P:protein polyubiquitination"/>
    <property type="evidence" value="ECO:0007669"/>
    <property type="project" value="TreeGrafter"/>
</dbReference>
<dbReference type="PANTHER" id="PTHR13139:SF54">
    <property type="entry name" value="RING-TYPE E3 UBIQUITIN TRANSFERASE"/>
    <property type="match status" value="1"/>
</dbReference>
<comment type="subcellular location">
    <subcellularLocation>
        <location evidence="2">Cytoplasm</location>
        <location evidence="2">P-body</location>
    </subcellularLocation>
</comment>
<evidence type="ECO:0000256" key="4">
    <source>
        <dbReference type="ARBA" id="ARBA00022679"/>
    </source>
</evidence>
<gene>
    <name evidence="12" type="ORF">CAMP_LOCUS8368</name>
</gene>
<protein>
    <recommendedName>
        <fullName evidence="3">RING-type E3 ubiquitin transferase</fullName>
        <ecNumber evidence="3">2.3.2.27</ecNumber>
    </recommendedName>
</protein>
<evidence type="ECO:0000256" key="7">
    <source>
        <dbReference type="ARBA" id="ARBA00022833"/>
    </source>
</evidence>
<dbReference type="GO" id="GO:0035613">
    <property type="term" value="F:RNA stem-loop binding"/>
    <property type="evidence" value="ECO:0007669"/>
    <property type="project" value="TreeGrafter"/>
</dbReference>
<dbReference type="Pfam" id="PF18386">
    <property type="entry name" value="ROQ_II"/>
    <property type="match status" value="1"/>
</dbReference>
<dbReference type="AlphaFoldDB" id="A0A9P1IKF5"/>
<dbReference type="SUPFAM" id="SSF90229">
    <property type="entry name" value="CCCH zinc finger"/>
    <property type="match status" value="1"/>
</dbReference>
<evidence type="ECO:0000256" key="8">
    <source>
        <dbReference type="PROSITE-ProRule" id="PRU00723"/>
    </source>
</evidence>
<dbReference type="GO" id="GO:0000932">
    <property type="term" value="C:P-body"/>
    <property type="evidence" value="ECO:0007669"/>
    <property type="project" value="UniProtKB-SubCell"/>
</dbReference>
<comment type="caution">
    <text evidence="12">The sequence shown here is derived from an EMBL/GenBank/DDBJ whole genome shotgun (WGS) entry which is preliminary data.</text>
</comment>
<evidence type="ECO:0000256" key="2">
    <source>
        <dbReference type="ARBA" id="ARBA00004201"/>
    </source>
</evidence>
<dbReference type="InterPro" id="IPR052249">
    <property type="entry name" value="Roquin_domain"/>
</dbReference>
<dbReference type="EC" id="2.3.2.27" evidence="3"/>
<dbReference type="Proteomes" id="UP001152747">
    <property type="component" value="Unassembled WGS sequence"/>
</dbReference>
<feature type="compositionally biased region" description="Low complexity" evidence="9">
    <location>
        <begin position="456"/>
        <end position="476"/>
    </location>
</feature>
<dbReference type="EMBL" id="CANHGI010000003">
    <property type="protein sequence ID" value="CAI5445731.1"/>
    <property type="molecule type" value="Genomic_DNA"/>
</dbReference>
<feature type="zinc finger region" description="C3H1-type" evidence="8">
    <location>
        <begin position="417"/>
        <end position="445"/>
    </location>
</feature>
<dbReference type="InterPro" id="IPR048575">
    <property type="entry name" value="Roquin_1_2-like_ROQ"/>
</dbReference>
<dbReference type="GO" id="GO:0003725">
    <property type="term" value="F:double-stranded RNA binding"/>
    <property type="evidence" value="ECO:0007669"/>
    <property type="project" value="TreeGrafter"/>
</dbReference>
<evidence type="ECO:0000256" key="9">
    <source>
        <dbReference type="SAM" id="MobiDB-lite"/>
    </source>
</evidence>
<dbReference type="OrthoDB" id="10067217at2759"/>
<dbReference type="InterPro" id="IPR036855">
    <property type="entry name" value="Znf_CCCH_sf"/>
</dbReference>
<accession>A0A9P1IKF5</accession>
<evidence type="ECO:0000256" key="6">
    <source>
        <dbReference type="ARBA" id="ARBA00022771"/>
    </source>
</evidence>